<dbReference type="Proteomes" id="UP000545286">
    <property type="component" value="Unassembled WGS sequence"/>
</dbReference>
<feature type="region of interest" description="Disordered" evidence="1">
    <location>
        <begin position="38"/>
        <end position="97"/>
    </location>
</feature>
<feature type="chain" id="PRO_5038843054" evidence="2">
    <location>
        <begin position="30"/>
        <end position="195"/>
    </location>
</feature>
<keyword evidence="2" id="KW-0732">Signal</keyword>
<keyword evidence="4" id="KW-1185">Reference proteome</keyword>
<organism evidence="3 4">
    <name type="scientific">Pseudoclavibacter helvolus</name>
    <dbReference type="NCBI Taxonomy" id="255205"/>
    <lineage>
        <taxon>Bacteria</taxon>
        <taxon>Bacillati</taxon>
        <taxon>Actinomycetota</taxon>
        <taxon>Actinomycetes</taxon>
        <taxon>Micrococcales</taxon>
        <taxon>Microbacteriaceae</taxon>
        <taxon>Pseudoclavibacter</taxon>
    </lineage>
</organism>
<dbReference type="RefSeq" id="WP_183625809.1">
    <property type="nucleotide sequence ID" value="NZ_JACHWJ010000004.1"/>
</dbReference>
<name>A0A7W4YFI3_9MICO</name>
<proteinExistence type="predicted"/>
<feature type="signal peptide" evidence="2">
    <location>
        <begin position="1"/>
        <end position="29"/>
    </location>
</feature>
<accession>A0A7W4YFI3</accession>
<protein>
    <submittedName>
        <fullName evidence="3">Cytoskeletal protein RodZ</fullName>
    </submittedName>
</protein>
<dbReference type="InterPro" id="IPR021417">
    <property type="entry name" value="DUF3060"/>
</dbReference>
<gene>
    <name evidence="3" type="ORF">FHX72_002785</name>
</gene>
<feature type="compositionally biased region" description="Low complexity" evidence="1">
    <location>
        <begin position="38"/>
        <end position="68"/>
    </location>
</feature>
<dbReference type="Pfam" id="PF11259">
    <property type="entry name" value="DUF3060"/>
    <property type="match status" value="1"/>
</dbReference>
<feature type="compositionally biased region" description="Low complexity" evidence="1">
    <location>
        <begin position="78"/>
        <end position="88"/>
    </location>
</feature>
<evidence type="ECO:0000313" key="4">
    <source>
        <dbReference type="Proteomes" id="UP000545286"/>
    </source>
</evidence>
<evidence type="ECO:0000256" key="1">
    <source>
        <dbReference type="SAM" id="MobiDB-lite"/>
    </source>
</evidence>
<evidence type="ECO:0000256" key="2">
    <source>
        <dbReference type="SAM" id="SignalP"/>
    </source>
</evidence>
<comment type="caution">
    <text evidence="3">The sequence shown here is derived from an EMBL/GenBank/DDBJ whole genome shotgun (WGS) entry which is preliminary data.</text>
</comment>
<dbReference type="EMBL" id="JACHWJ010000004">
    <property type="protein sequence ID" value="MBB2958639.1"/>
    <property type="molecule type" value="Genomic_DNA"/>
</dbReference>
<sequence>MKTQTRIITSLAAASIAAAGLLALTGCTARVVEEPAATAPAAETTAPVAPAPAETQSAPDATADSPAPEESAPEVVSTDGDATGAAGASETRTDLSEGVTASLTCNGGALTIDGTYTAQVVEVTDDCSSLTINSNTTVVVAQNVGTLNVAGSTNNVLVASAQSVTMDGTANVVSWETGSPQVSNSGNANAAFQAD</sequence>
<dbReference type="AlphaFoldDB" id="A0A7W4YFI3"/>
<dbReference type="PROSITE" id="PS51257">
    <property type="entry name" value="PROKAR_LIPOPROTEIN"/>
    <property type="match status" value="1"/>
</dbReference>
<reference evidence="3 4" key="1">
    <citation type="submission" date="2020-08" db="EMBL/GenBank/DDBJ databases">
        <title>Sequencing the genomes of 1000 actinobacteria strains.</title>
        <authorList>
            <person name="Klenk H.-P."/>
        </authorList>
    </citation>
    <scope>NUCLEOTIDE SEQUENCE [LARGE SCALE GENOMIC DNA]</scope>
    <source>
        <strain evidence="3 4">DSM 20419</strain>
    </source>
</reference>
<evidence type="ECO:0000313" key="3">
    <source>
        <dbReference type="EMBL" id="MBB2958639.1"/>
    </source>
</evidence>